<dbReference type="Proteomes" id="UP000283442">
    <property type="component" value="Unassembled WGS sequence"/>
</dbReference>
<dbReference type="Pfam" id="PF08019">
    <property type="entry name" value="EptA_B_N"/>
    <property type="match status" value="1"/>
</dbReference>
<evidence type="ECO:0000259" key="9">
    <source>
        <dbReference type="Pfam" id="PF00884"/>
    </source>
</evidence>
<dbReference type="AlphaFoldDB" id="A0A414NYR1"/>
<keyword evidence="6 8" id="KW-1133">Transmembrane helix</keyword>
<dbReference type="PANTHER" id="PTHR30443">
    <property type="entry name" value="INNER MEMBRANE PROTEIN"/>
    <property type="match status" value="1"/>
</dbReference>
<dbReference type="InterPro" id="IPR017850">
    <property type="entry name" value="Alkaline_phosphatase_core_sf"/>
</dbReference>
<dbReference type="InterPro" id="IPR040423">
    <property type="entry name" value="PEA_transferase"/>
</dbReference>
<dbReference type="Pfam" id="PF00884">
    <property type="entry name" value="Sulfatase"/>
    <property type="match status" value="1"/>
</dbReference>
<dbReference type="InterPro" id="IPR058130">
    <property type="entry name" value="PEA_transf_C"/>
</dbReference>
<evidence type="ECO:0000256" key="4">
    <source>
        <dbReference type="ARBA" id="ARBA00022679"/>
    </source>
</evidence>
<feature type="domain" description="Sulfatase N-terminal" evidence="9">
    <location>
        <begin position="263"/>
        <end position="557"/>
    </location>
</feature>
<evidence type="ECO:0000256" key="6">
    <source>
        <dbReference type="ARBA" id="ARBA00022989"/>
    </source>
</evidence>
<feature type="transmembrane region" description="Helical" evidence="8">
    <location>
        <begin position="154"/>
        <end position="174"/>
    </location>
</feature>
<name>A0A414NYR1_9FIRM</name>
<dbReference type="GO" id="GO:0005886">
    <property type="term" value="C:plasma membrane"/>
    <property type="evidence" value="ECO:0007669"/>
    <property type="project" value="UniProtKB-SubCell"/>
</dbReference>
<organism evidence="11 12">
    <name type="scientific">Mitsuokella multacida</name>
    <dbReference type="NCBI Taxonomy" id="52226"/>
    <lineage>
        <taxon>Bacteria</taxon>
        <taxon>Bacillati</taxon>
        <taxon>Bacillota</taxon>
        <taxon>Negativicutes</taxon>
        <taxon>Selenomonadales</taxon>
        <taxon>Selenomonadaceae</taxon>
        <taxon>Mitsuokella</taxon>
    </lineage>
</organism>
<keyword evidence="3" id="KW-0997">Cell inner membrane</keyword>
<evidence type="ECO:0000256" key="7">
    <source>
        <dbReference type="ARBA" id="ARBA00023136"/>
    </source>
</evidence>
<evidence type="ECO:0000256" key="2">
    <source>
        <dbReference type="ARBA" id="ARBA00022475"/>
    </source>
</evidence>
<sequence>MKKTSRIVYNSYIIPFLREVGNLDALKRFVLRAWARGTHVVEHEAGLLLVLYLLNFAPIAWLNIHMYKGDQLGVLAADAIFLLGGVLLYVLILGFIPVRRLRRLLFALSFFVSLLLGGVEFFSIVQYSSLIGAGIVTAVLQTNPREAGEFIRMYVGWKGVAAAVLLVVAGVFAYRRLHLVKVPFLTRHHLSLSLPLVIVAALIAGGVLWTRYYSFIINDSLDVPVVRVGRAATTSVENIRAFEKLKEEASSDVEVTENKSDTPYVVFILGESTTRDRMHLYGYPLENTPNLDELSAKGELAVFRDTISPEAATVAVLRKLLTFADMDSSKPWYAYNNMIDTMKAAGYRTYWLSNQESSGIWGNVAQLFAGRSDYSRFTRLRESHEDNGIYDEALFPLVDEALQAPTEKNFYLIHLMGGHGLYYMRFPYIFSKFTAADVPPPQDGLSEEKRTEIAQYANAIYYNDFIVTSIMGKFADKDAIVVYIPDHGEALYDRGSTFSGHVEEHPTKETLEVPMIFWASPAYRAHHPEKWQALKAAVDRPYMTDDFIHTLLDLLDIRTPEYDPRKSVINPAFQPRAHRMVQGHDYDAEMK</sequence>
<accession>A0A414NYR1</accession>
<protein>
    <submittedName>
        <fullName evidence="11">DUF1705 domain-containing protein</fullName>
    </submittedName>
</protein>
<evidence type="ECO:0000256" key="5">
    <source>
        <dbReference type="ARBA" id="ARBA00022692"/>
    </source>
</evidence>
<keyword evidence="5 8" id="KW-0812">Transmembrane</keyword>
<gene>
    <name evidence="11" type="ORF">DW674_02715</name>
</gene>
<evidence type="ECO:0000313" key="12">
    <source>
        <dbReference type="Proteomes" id="UP000283442"/>
    </source>
</evidence>
<feature type="transmembrane region" description="Helical" evidence="8">
    <location>
        <begin position="104"/>
        <end position="125"/>
    </location>
</feature>
<keyword evidence="4" id="KW-0808">Transferase</keyword>
<evidence type="ECO:0000259" key="10">
    <source>
        <dbReference type="Pfam" id="PF08019"/>
    </source>
</evidence>
<dbReference type="InterPro" id="IPR000917">
    <property type="entry name" value="Sulfatase_N"/>
</dbReference>
<dbReference type="Gene3D" id="3.40.720.10">
    <property type="entry name" value="Alkaline Phosphatase, subunit A"/>
    <property type="match status" value="1"/>
</dbReference>
<comment type="caution">
    <text evidence="11">The sequence shown here is derived from an EMBL/GenBank/DDBJ whole genome shotgun (WGS) entry which is preliminary data.</text>
</comment>
<dbReference type="CDD" id="cd16017">
    <property type="entry name" value="LptA"/>
    <property type="match status" value="1"/>
</dbReference>
<feature type="transmembrane region" description="Helical" evidence="8">
    <location>
        <begin position="72"/>
        <end position="92"/>
    </location>
</feature>
<dbReference type="GO" id="GO:0009244">
    <property type="term" value="P:lipopolysaccharide core region biosynthetic process"/>
    <property type="evidence" value="ECO:0007669"/>
    <property type="project" value="TreeGrafter"/>
</dbReference>
<evidence type="ECO:0000256" key="8">
    <source>
        <dbReference type="SAM" id="Phobius"/>
    </source>
</evidence>
<comment type="subcellular location">
    <subcellularLocation>
        <location evidence="1">Cell inner membrane</location>
        <topology evidence="1">Multi-pass membrane protein</topology>
    </subcellularLocation>
</comment>
<dbReference type="GO" id="GO:0016776">
    <property type="term" value="F:phosphotransferase activity, phosphate group as acceptor"/>
    <property type="evidence" value="ECO:0007669"/>
    <property type="project" value="TreeGrafter"/>
</dbReference>
<keyword evidence="7 8" id="KW-0472">Membrane</keyword>
<dbReference type="EMBL" id="QRHE01000002">
    <property type="protein sequence ID" value="RHF52840.1"/>
    <property type="molecule type" value="Genomic_DNA"/>
</dbReference>
<feature type="domain" description="Phosphoethanolamine transferase N-terminal" evidence="10">
    <location>
        <begin position="87"/>
        <end position="214"/>
    </location>
</feature>
<keyword evidence="2" id="KW-1003">Cell membrane</keyword>
<reference evidence="11 12" key="1">
    <citation type="submission" date="2018-08" db="EMBL/GenBank/DDBJ databases">
        <title>A genome reference for cultivated species of the human gut microbiota.</title>
        <authorList>
            <person name="Zou Y."/>
            <person name="Xue W."/>
            <person name="Luo G."/>
        </authorList>
    </citation>
    <scope>NUCLEOTIDE SEQUENCE [LARGE SCALE GENOMIC DNA]</scope>
    <source>
        <strain evidence="11 12">AM25-21AC</strain>
    </source>
</reference>
<dbReference type="PANTHER" id="PTHR30443:SF2">
    <property type="entry name" value="PHOSPHOETHANOLAMINE TRANSFERASE EPTC"/>
    <property type="match status" value="1"/>
</dbReference>
<dbReference type="OrthoDB" id="9786870at2"/>
<feature type="transmembrane region" description="Helical" evidence="8">
    <location>
        <begin position="194"/>
        <end position="213"/>
    </location>
</feature>
<dbReference type="InterPro" id="IPR012549">
    <property type="entry name" value="EptA-like_N"/>
</dbReference>
<evidence type="ECO:0000256" key="3">
    <source>
        <dbReference type="ARBA" id="ARBA00022519"/>
    </source>
</evidence>
<feature type="transmembrane region" description="Helical" evidence="8">
    <location>
        <begin position="45"/>
        <end position="66"/>
    </location>
</feature>
<evidence type="ECO:0000313" key="11">
    <source>
        <dbReference type="EMBL" id="RHF52840.1"/>
    </source>
</evidence>
<proteinExistence type="predicted"/>
<dbReference type="SUPFAM" id="SSF53649">
    <property type="entry name" value="Alkaline phosphatase-like"/>
    <property type="match status" value="1"/>
</dbReference>
<evidence type="ECO:0000256" key="1">
    <source>
        <dbReference type="ARBA" id="ARBA00004429"/>
    </source>
</evidence>